<dbReference type="InterPro" id="IPR044505">
    <property type="entry name" value="GlgX_Isoamylase_N_E_set"/>
</dbReference>
<feature type="domain" description="Glycosyl hydrolase family 13 catalytic" evidence="4">
    <location>
        <begin position="181"/>
        <end position="591"/>
    </location>
</feature>
<dbReference type="InterPro" id="IPR013783">
    <property type="entry name" value="Ig-like_fold"/>
</dbReference>
<reference evidence="5 6" key="1">
    <citation type="submission" date="2024-04" db="EMBL/GenBank/DDBJ databases">
        <title>Novel species of the genus Ideonella isolated from streams.</title>
        <authorList>
            <person name="Lu H."/>
        </authorList>
    </citation>
    <scope>NUCLEOTIDE SEQUENCE [LARGE SCALE GENOMIC DNA]</scope>
    <source>
        <strain evidence="5 6">BYS139W</strain>
    </source>
</reference>
<dbReference type="GO" id="GO:0120549">
    <property type="term" value="F:limit dextrin alpha-1,6-maltotetraose-hydrolase activity"/>
    <property type="evidence" value="ECO:0007669"/>
    <property type="project" value="UniProtKB-EC"/>
</dbReference>
<protein>
    <submittedName>
        <fullName evidence="5">Glycogen debranching protein GlgX</fullName>
        <ecNumber evidence="5">3.2.1.196</ecNumber>
    </submittedName>
</protein>
<evidence type="ECO:0000256" key="2">
    <source>
        <dbReference type="ARBA" id="ARBA00022801"/>
    </source>
</evidence>
<comment type="caution">
    <text evidence="5">The sequence shown here is derived from an EMBL/GenBank/DDBJ whole genome shotgun (WGS) entry which is preliminary data.</text>
</comment>
<dbReference type="Gene3D" id="3.20.20.80">
    <property type="entry name" value="Glycosidases"/>
    <property type="match status" value="1"/>
</dbReference>
<proteinExistence type="inferred from homology"/>
<dbReference type="SUPFAM" id="SSF51445">
    <property type="entry name" value="(Trans)glycosidases"/>
    <property type="match status" value="1"/>
</dbReference>
<dbReference type="RefSeq" id="WP_341373906.1">
    <property type="nucleotide sequence ID" value="NZ_JBBUTF010000007.1"/>
</dbReference>
<evidence type="ECO:0000256" key="3">
    <source>
        <dbReference type="ARBA" id="ARBA00023295"/>
    </source>
</evidence>
<keyword evidence="2 5" id="KW-0378">Hydrolase</keyword>
<evidence type="ECO:0000259" key="4">
    <source>
        <dbReference type="SMART" id="SM00642"/>
    </source>
</evidence>
<evidence type="ECO:0000313" key="5">
    <source>
        <dbReference type="EMBL" id="MEK8026123.1"/>
    </source>
</evidence>
<dbReference type="InterPro" id="IPR017853">
    <property type="entry name" value="GH"/>
</dbReference>
<dbReference type="Gene3D" id="2.60.40.10">
    <property type="entry name" value="Immunoglobulins"/>
    <property type="match status" value="1"/>
</dbReference>
<dbReference type="Gene3D" id="2.60.40.1180">
    <property type="entry name" value="Golgi alpha-mannosidase II"/>
    <property type="match status" value="1"/>
</dbReference>
<dbReference type="PANTHER" id="PTHR43002">
    <property type="entry name" value="GLYCOGEN DEBRANCHING ENZYME"/>
    <property type="match status" value="1"/>
</dbReference>
<dbReference type="Proteomes" id="UP001368500">
    <property type="component" value="Unassembled WGS sequence"/>
</dbReference>
<keyword evidence="3 5" id="KW-0326">Glycosidase</keyword>
<dbReference type="InterPro" id="IPR011837">
    <property type="entry name" value="Glycogen_debranch_GlgX"/>
</dbReference>
<dbReference type="EMBL" id="JBBUTF010000007">
    <property type="protein sequence ID" value="MEK8026123.1"/>
    <property type="molecule type" value="Genomic_DNA"/>
</dbReference>
<dbReference type="InterPro" id="IPR004193">
    <property type="entry name" value="Glyco_hydro_13_N"/>
</dbReference>
<comment type="similarity">
    <text evidence="1">Belongs to the glycosyl hydrolase 13 family.</text>
</comment>
<sequence>MDGLSPGTLPLQPGRPWPLGVHWDGQHLNIAVHARHAQAIELCLFERADAREAWRARLPARTEDVWHGRLAADALAERGLPAGPGLLYGLRAHGPWRPERGQRHNPRKLLLDPWARQIVGRFDHGPEHMGHDVAHPLQPDPRDNAATALKCRVVAEGAGDGFDWQDDTPPAIDPRQRVIYELHVRGFSRLNEALPPELRGTYAGLAHPASIAWLQRLGVTTLSLLPVQHKLDEARLADLGLSNYWGYNTLGFFCPEPTLAADPAHARDEFRAMVRALHRAGLEVVLDVVYNHTAESDEHGPTLCWRGLDNAGSYRLPPERPASYENPTGTGNALDLRRAGPLQLVLDSLRFWVQEMHVDGFRFDLAPVLARGDQGFERDGPFFRALAQDPVLRPVWLSGLMIAEPWDIGPDGWQVGAFPRGWREWNDGCRDTLRAFWLGGATDRGAFAHVLAGSAGRFQARGRSPLESVNYVVSHDGFTLRDLVSFDQRHNAANGEHNRDGHGHNLSWNCGHEGATDDPEVLALRARLQRALLATLALAQGTPMLAAGDELGHSQGGNNNPYCQDNATTWIDWAQADHALADFSAALLRLRRVVQPLRADWYTGVADAHGRPDLGWLRRGGGSLGDGDWRQPASRVLGALVGATGGAASPLLLLFNAEPQDADFALPASDAADRAWQLLLDSSAVQPSGGLHAATIRLPARSVLVLDGSAGRCLRALCDGTA</sequence>
<name>A0ABU9B8B0_9BURK</name>
<dbReference type="CDD" id="cd02856">
    <property type="entry name" value="E_set_GDE_Isoamylase_N"/>
    <property type="match status" value="1"/>
</dbReference>
<dbReference type="SUPFAM" id="SSF51011">
    <property type="entry name" value="Glycosyl hydrolase domain"/>
    <property type="match status" value="1"/>
</dbReference>
<keyword evidence="6" id="KW-1185">Reference proteome</keyword>
<dbReference type="SMART" id="SM00642">
    <property type="entry name" value="Aamy"/>
    <property type="match status" value="1"/>
</dbReference>
<dbReference type="SUPFAM" id="SSF81296">
    <property type="entry name" value="E set domains"/>
    <property type="match status" value="1"/>
</dbReference>
<dbReference type="CDD" id="cd11326">
    <property type="entry name" value="AmyAc_Glg_debranch"/>
    <property type="match status" value="1"/>
</dbReference>
<dbReference type="EC" id="3.2.1.196" evidence="5"/>
<dbReference type="InterPro" id="IPR013780">
    <property type="entry name" value="Glyco_hydro_b"/>
</dbReference>
<gene>
    <name evidence="5" type="primary">glgX</name>
    <name evidence="5" type="ORF">AACH11_09150</name>
</gene>
<dbReference type="NCBIfam" id="TIGR02100">
    <property type="entry name" value="glgX_debranch"/>
    <property type="match status" value="1"/>
</dbReference>
<dbReference type="InterPro" id="IPR014756">
    <property type="entry name" value="Ig_E-set"/>
</dbReference>
<evidence type="ECO:0000256" key="1">
    <source>
        <dbReference type="ARBA" id="ARBA00008061"/>
    </source>
</evidence>
<accession>A0ABU9B8B0</accession>
<organism evidence="5 6">
    <name type="scientific">Pseudaquabacterium rugosum</name>
    <dbReference type="NCBI Taxonomy" id="2984194"/>
    <lineage>
        <taxon>Bacteria</taxon>
        <taxon>Pseudomonadati</taxon>
        <taxon>Pseudomonadota</taxon>
        <taxon>Betaproteobacteria</taxon>
        <taxon>Burkholderiales</taxon>
        <taxon>Sphaerotilaceae</taxon>
        <taxon>Pseudaquabacterium</taxon>
    </lineage>
</organism>
<evidence type="ECO:0000313" key="6">
    <source>
        <dbReference type="Proteomes" id="UP001368500"/>
    </source>
</evidence>
<dbReference type="InterPro" id="IPR006047">
    <property type="entry name" value="GH13_cat_dom"/>
</dbReference>
<dbReference type="Pfam" id="PF02922">
    <property type="entry name" value="CBM_48"/>
    <property type="match status" value="1"/>
</dbReference>